<organism evidence="3 4">
    <name type="scientific">Alteromonas macleodii (strain English Channel 673)</name>
    <dbReference type="NCBI Taxonomy" id="1004788"/>
    <lineage>
        <taxon>Bacteria</taxon>
        <taxon>Pseudomonadati</taxon>
        <taxon>Pseudomonadota</taxon>
        <taxon>Gammaproteobacteria</taxon>
        <taxon>Alteromonadales</taxon>
        <taxon>Alteromonadaceae</taxon>
        <taxon>Alteromonas/Salinimonas group</taxon>
        <taxon>Alteromonas</taxon>
    </lineage>
</organism>
<dbReference type="EMBL" id="CP003844">
    <property type="protein sequence ID" value="AFT75204.1"/>
    <property type="molecule type" value="Genomic_DNA"/>
</dbReference>
<dbReference type="RefSeq" id="WP_014976966.1">
    <property type="nucleotide sequence ID" value="NC_018678.1"/>
</dbReference>
<dbReference type="InterPro" id="IPR013424">
    <property type="entry name" value="Ice-binding_C"/>
</dbReference>
<feature type="domain" description="Ice-binding protein C-terminal" evidence="2">
    <location>
        <begin position="259"/>
        <end position="282"/>
    </location>
</feature>
<dbReference type="NCBIfam" id="NF041927">
    <property type="entry name" value="Xrt_dep_XDP1"/>
    <property type="match status" value="1"/>
</dbReference>
<protein>
    <recommendedName>
        <fullName evidence="2">Ice-binding protein C-terminal domain-containing protein</fullName>
    </recommendedName>
</protein>
<proteinExistence type="predicted"/>
<dbReference type="InterPro" id="IPR049672">
    <property type="entry name" value="Xrt_dep_XDP1"/>
</dbReference>
<evidence type="ECO:0000259" key="2">
    <source>
        <dbReference type="Pfam" id="PF07589"/>
    </source>
</evidence>
<name>A0AB33A0C8_ALTME</name>
<evidence type="ECO:0000313" key="3">
    <source>
        <dbReference type="EMBL" id="AFT75204.1"/>
    </source>
</evidence>
<keyword evidence="1" id="KW-0732">Signal</keyword>
<dbReference type="Pfam" id="PF07589">
    <property type="entry name" value="PEP-CTERM"/>
    <property type="match status" value="1"/>
</dbReference>
<dbReference type="NCBIfam" id="TIGR02595">
    <property type="entry name" value="PEP_CTERM"/>
    <property type="match status" value="1"/>
</dbReference>
<evidence type="ECO:0000256" key="1">
    <source>
        <dbReference type="SAM" id="SignalP"/>
    </source>
</evidence>
<reference evidence="4" key="1">
    <citation type="journal article" date="2012" name="Sci. Rep.">
        <title>Genomes of surface isolates of Alteromonas macleodii: the life of a widespread marine opportunistic copiotroph.</title>
        <authorList>
            <person name="Lopez-Perez M."/>
            <person name="Gonzaga A."/>
            <person name="Martin-Cuadrado A.B."/>
            <person name="Onyshchenko O."/>
            <person name="Ghavidel A."/>
            <person name="Ghai R."/>
            <person name="Rodriguez-Valera F."/>
        </authorList>
    </citation>
    <scope>NUCLEOTIDE SEQUENCE [LARGE SCALE GENOMIC DNA]</scope>
    <source>
        <strain evidence="4">English Channel 673</strain>
    </source>
</reference>
<sequence>MRSLKSLIFLSSIFLLASSFTVNATSHDTLLDESSYELVLKDYRESSLTSYSGVNVNGINVSLSGWSDTGDSVDPESRDMIVKSATAYKVVDVYGHYYGYGVLNQDGEGSTSPNHSADNYFYNGKDNADGRKYADFDFILFSFDEKVTLDEVGFGWVNKRGNDQQVSIAGINNSQLSSLKSQNSTWEDIIDGAVSNSFNITNANGGYQSSNFGFTEGAKYWLVGAYNAVFGTVDGASMYNDGLKITSIGFTKASDENTQVSEPGALALMGLGLGLVLYRRKRRV</sequence>
<evidence type="ECO:0000313" key="4">
    <source>
        <dbReference type="Proteomes" id="UP000006296"/>
    </source>
</evidence>
<dbReference type="Proteomes" id="UP000006296">
    <property type="component" value="Chromosome"/>
</dbReference>
<dbReference type="AlphaFoldDB" id="A0AB33A0C8"/>
<feature type="signal peptide" evidence="1">
    <location>
        <begin position="1"/>
        <end position="24"/>
    </location>
</feature>
<dbReference type="KEGG" id="amg:AMEC673_12590"/>
<feature type="chain" id="PRO_5044253121" description="Ice-binding protein C-terminal domain-containing protein" evidence="1">
    <location>
        <begin position="25"/>
        <end position="284"/>
    </location>
</feature>
<gene>
    <name evidence="3" type="ordered locus">AMEC673_12590</name>
</gene>
<accession>A0AB33A0C8</accession>